<dbReference type="OrthoDB" id="512616at2759"/>
<feature type="region of interest" description="Disordered" evidence="7">
    <location>
        <begin position="206"/>
        <end position="257"/>
    </location>
</feature>
<feature type="compositionally biased region" description="Low complexity" evidence="7">
    <location>
        <begin position="146"/>
        <end position="156"/>
    </location>
</feature>
<dbReference type="Pfam" id="PF13771">
    <property type="entry name" value="zf-HC5HC2H"/>
    <property type="match status" value="1"/>
</dbReference>
<keyword evidence="3" id="KW-0863">Zinc-finger</keyword>
<evidence type="ECO:0000256" key="3">
    <source>
        <dbReference type="ARBA" id="ARBA00022771"/>
    </source>
</evidence>
<proteinExistence type="predicted"/>
<accession>A0A8T0BWJ7</accession>
<comment type="caution">
    <text evidence="9">The sequence shown here is derived from an EMBL/GenBank/DDBJ whole genome shotgun (WGS) entry which is preliminary data.</text>
</comment>
<organism evidence="9 10">
    <name type="scientific">Silurus meridionalis</name>
    <name type="common">Southern catfish</name>
    <name type="synonym">Silurus soldatovi meridionalis</name>
    <dbReference type="NCBI Taxonomy" id="175797"/>
    <lineage>
        <taxon>Eukaryota</taxon>
        <taxon>Metazoa</taxon>
        <taxon>Chordata</taxon>
        <taxon>Craniata</taxon>
        <taxon>Vertebrata</taxon>
        <taxon>Euteleostomi</taxon>
        <taxon>Actinopterygii</taxon>
        <taxon>Neopterygii</taxon>
        <taxon>Teleostei</taxon>
        <taxon>Ostariophysi</taxon>
        <taxon>Siluriformes</taxon>
        <taxon>Siluridae</taxon>
        <taxon>Silurus</taxon>
    </lineage>
</organism>
<evidence type="ECO:0000313" key="10">
    <source>
        <dbReference type="Proteomes" id="UP000606274"/>
    </source>
</evidence>
<keyword evidence="5" id="KW-0539">Nucleus</keyword>
<dbReference type="InterPro" id="IPR034732">
    <property type="entry name" value="EPHD"/>
</dbReference>
<dbReference type="AlphaFoldDB" id="A0A8T0BWJ7"/>
<dbReference type="PANTHER" id="PTHR12420">
    <property type="entry name" value="PHD FINGER PROTEIN"/>
    <property type="match status" value="1"/>
</dbReference>
<dbReference type="PANTHER" id="PTHR12420:SF4">
    <property type="entry name" value="PHD FINGER PROTEIN 11"/>
    <property type="match status" value="1"/>
</dbReference>
<keyword evidence="6" id="KW-0175">Coiled coil</keyword>
<sequence length="486" mass="53443">MHPEDQSSSSDLCCVLCKRADETKITGPLSCKQSTAAHQNCLLYASGLFCKNSPPFDDLFGFDLEDVENECKRGKRLKCSKCGKHGATAGCEVKSCKRSYHYPCAKKARAVTMEDQSKGTFTLYCEKHNPNASIVGPEQIDAKALSSSSGSKSSETSDQDNNHRGSESESETPRRSLGKRKHREYSSDSDEAPVLLDLIHAPIESEFEDITPPPQNLRTTFQFADGSRNNKKPKQDVAFNPSDDDDEPYQDSDLESPSLLHPVYRHENVPFKVIEASIESVAENSSGPCSPAAQSLEKPISALEQAAAHPLLNGTSPGATSESSIVNRAFCRDMSERCASVDIPPVHMTTELPQSSVRHSQDLPIDLTAPGGSSMAQVQTDEPIIHVGVSDLSAALFWRRCNDVGCTEDIFADLTRQLTSLAEKVKNAHATKEDYAVSLRILEASGKLPEIFKRMEQDLEDQERQLLKKREALRDAKAVLRKNQSI</sequence>
<keyword evidence="4" id="KW-0862">Zinc</keyword>
<protein>
    <recommendedName>
        <fullName evidence="8">PHD-type domain-containing protein</fullName>
    </recommendedName>
</protein>
<comment type="subcellular location">
    <subcellularLocation>
        <location evidence="1">Nucleus</location>
    </subcellularLocation>
</comment>
<evidence type="ECO:0000313" key="9">
    <source>
        <dbReference type="EMBL" id="KAF7709857.1"/>
    </source>
</evidence>
<feature type="coiled-coil region" evidence="6">
    <location>
        <begin position="452"/>
        <end position="483"/>
    </location>
</feature>
<dbReference type="Gene3D" id="3.30.40.10">
    <property type="entry name" value="Zinc/RING finger domain, C3HC4 (zinc finger)"/>
    <property type="match status" value="1"/>
</dbReference>
<evidence type="ECO:0000256" key="1">
    <source>
        <dbReference type="ARBA" id="ARBA00004123"/>
    </source>
</evidence>
<evidence type="ECO:0000256" key="6">
    <source>
        <dbReference type="SAM" id="Coils"/>
    </source>
</evidence>
<gene>
    <name evidence="9" type="ORF">HF521_016707</name>
</gene>
<dbReference type="PROSITE" id="PS51805">
    <property type="entry name" value="EPHD"/>
    <property type="match status" value="1"/>
</dbReference>
<evidence type="ECO:0000256" key="7">
    <source>
        <dbReference type="SAM" id="MobiDB-lite"/>
    </source>
</evidence>
<dbReference type="InterPro" id="IPR051188">
    <property type="entry name" value="PHD-type_Zinc_Finger"/>
</dbReference>
<evidence type="ECO:0000256" key="4">
    <source>
        <dbReference type="ARBA" id="ARBA00022833"/>
    </source>
</evidence>
<dbReference type="GO" id="GO:0008270">
    <property type="term" value="F:zinc ion binding"/>
    <property type="evidence" value="ECO:0007669"/>
    <property type="project" value="UniProtKB-KW"/>
</dbReference>
<dbReference type="InterPro" id="IPR013083">
    <property type="entry name" value="Znf_RING/FYVE/PHD"/>
</dbReference>
<dbReference type="EMBL" id="JABFDY010000003">
    <property type="protein sequence ID" value="KAF7709857.1"/>
    <property type="molecule type" value="Genomic_DNA"/>
</dbReference>
<evidence type="ECO:0000256" key="5">
    <source>
        <dbReference type="ARBA" id="ARBA00023242"/>
    </source>
</evidence>
<reference evidence="9" key="1">
    <citation type="submission" date="2020-08" db="EMBL/GenBank/DDBJ databases">
        <title>Chromosome-level assembly of Southern catfish (Silurus meridionalis) provides insights into visual adaptation to the nocturnal and benthic lifestyles.</title>
        <authorList>
            <person name="Zhang Y."/>
            <person name="Wang D."/>
            <person name="Peng Z."/>
        </authorList>
    </citation>
    <scope>NUCLEOTIDE SEQUENCE</scope>
    <source>
        <strain evidence="9">SWU-2019-XX</strain>
        <tissue evidence="9">Muscle</tissue>
    </source>
</reference>
<dbReference type="InterPro" id="IPR001965">
    <property type="entry name" value="Znf_PHD"/>
</dbReference>
<keyword evidence="2" id="KW-0479">Metal-binding</keyword>
<evidence type="ECO:0000259" key="8">
    <source>
        <dbReference type="PROSITE" id="PS51805"/>
    </source>
</evidence>
<feature type="region of interest" description="Disordered" evidence="7">
    <location>
        <begin position="135"/>
        <end position="190"/>
    </location>
</feature>
<feature type="domain" description="PHD-type" evidence="8">
    <location>
        <begin position="11"/>
        <end position="129"/>
    </location>
</feature>
<evidence type="ECO:0000256" key="2">
    <source>
        <dbReference type="ARBA" id="ARBA00022723"/>
    </source>
</evidence>
<feature type="compositionally biased region" description="Acidic residues" evidence="7">
    <location>
        <begin position="242"/>
        <end position="254"/>
    </location>
</feature>
<feature type="compositionally biased region" description="Basic and acidic residues" evidence="7">
    <location>
        <begin position="160"/>
        <end position="174"/>
    </location>
</feature>
<dbReference type="Proteomes" id="UP000606274">
    <property type="component" value="Unassembled WGS sequence"/>
</dbReference>
<name>A0A8T0BWJ7_SILME</name>
<dbReference type="SMART" id="SM00249">
    <property type="entry name" value="PHD"/>
    <property type="match status" value="1"/>
</dbReference>
<dbReference type="GO" id="GO:0005634">
    <property type="term" value="C:nucleus"/>
    <property type="evidence" value="ECO:0007669"/>
    <property type="project" value="UniProtKB-SubCell"/>
</dbReference>
<keyword evidence="10" id="KW-1185">Reference proteome</keyword>